<keyword evidence="3 6" id="KW-0812">Transmembrane</keyword>
<dbReference type="InterPro" id="IPR000620">
    <property type="entry name" value="EamA_dom"/>
</dbReference>
<name>A0ABS4BEZ6_9HYPH</name>
<keyword evidence="5 6" id="KW-0472">Membrane</keyword>
<comment type="subcellular location">
    <subcellularLocation>
        <location evidence="1">Membrane</location>
        <topology evidence="1">Multi-pass membrane protein</topology>
    </subcellularLocation>
</comment>
<dbReference type="InterPro" id="IPR037185">
    <property type="entry name" value="EmrE-like"/>
</dbReference>
<dbReference type="Pfam" id="PF00892">
    <property type="entry name" value="EamA"/>
    <property type="match status" value="2"/>
</dbReference>
<evidence type="ECO:0000256" key="5">
    <source>
        <dbReference type="ARBA" id="ARBA00023136"/>
    </source>
</evidence>
<comment type="caution">
    <text evidence="8">The sequence shown here is derived from an EMBL/GenBank/DDBJ whole genome shotgun (WGS) entry which is preliminary data.</text>
</comment>
<feature type="transmembrane region" description="Helical" evidence="6">
    <location>
        <begin position="110"/>
        <end position="128"/>
    </location>
</feature>
<feature type="domain" description="EamA" evidence="7">
    <location>
        <begin position="163"/>
        <end position="300"/>
    </location>
</feature>
<accession>A0ABS4BEZ6</accession>
<reference evidence="8 9" key="1">
    <citation type="submission" date="2021-04" db="EMBL/GenBank/DDBJ databases">
        <title>Whole genome sequence of Jiella sp. KSK16Y-1.</title>
        <authorList>
            <person name="Tuo L."/>
        </authorList>
    </citation>
    <scope>NUCLEOTIDE SEQUENCE [LARGE SCALE GENOMIC DNA]</scope>
    <source>
        <strain evidence="8 9">KSK16Y-1</strain>
    </source>
</reference>
<dbReference type="PANTHER" id="PTHR22911">
    <property type="entry name" value="ACYL-MALONYL CONDENSING ENZYME-RELATED"/>
    <property type="match status" value="1"/>
</dbReference>
<evidence type="ECO:0000256" key="6">
    <source>
        <dbReference type="SAM" id="Phobius"/>
    </source>
</evidence>
<dbReference type="Gene3D" id="1.10.3730.20">
    <property type="match status" value="1"/>
</dbReference>
<feature type="transmembrane region" description="Helical" evidence="6">
    <location>
        <begin position="257"/>
        <end position="277"/>
    </location>
</feature>
<dbReference type="RefSeq" id="WP_209593734.1">
    <property type="nucleotide sequence ID" value="NZ_JAGJCF010000003.1"/>
</dbReference>
<keyword evidence="9" id="KW-1185">Reference proteome</keyword>
<comment type="similarity">
    <text evidence="2">Belongs to the drug/metabolite transporter (DMT) superfamily. 10 TMS drug/metabolite exporter (DME) (TC 2.A.7.3) family.</text>
</comment>
<sequence>MTDTSQSYTNTPSETLRGMAIMILAAAFIPILDVFGKKLVTVHQLSPGEVGMFRLGIQAGLTLPIVLVANGWAGLATTRPFLNVLRGLLLALGTLSFFAALRFMPLADATAVFLVEPLMVTLLSAVFLKETIGWRRVAAVAIGFVGAMIIIQPSYAIFGPASLLPLMAAFAVALYLILSRKVSRGTSPLAMMVYGGLVGALALALAIALGQGSGIEELRFSWPPTATAWMLLFLAGLVGTVGHLMFIYAYRLAPASVLAPFGYVEIVSAIGLGYLVFGDLPNLAKWLGMAIIVASGLFVFLRERKAKMAVVEIRRVPPPH</sequence>
<feature type="transmembrane region" description="Helical" evidence="6">
    <location>
        <begin position="133"/>
        <end position="151"/>
    </location>
</feature>
<organism evidence="8 9">
    <name type="scientific">Jiella mangrovi</name>
    <dbReference type="NCBI Taxonomy" id="2821407"/>
    <lineage>
        <taxon>Bacteria</taxon>
        <taxon>Pseudomonadati</taxon>
        <taxon>Pseudomonadota</taxon>
        <taxon>Alphaproteobacteria</taxon>
        <taxon>Hyphomicrobiales</taxon>
        <taxon>Aurantimonadaceae</taxon>
        <taxon>Jiella</taxon>
    </lineage>
</organism>
<feature type="transmembrane region" description="Helical" evidence="6">
    <location>
        <begin position="87"/>
        <end position="104"/>
    </location>
</feature>
<evidence type="ECO:0000256" key="3">
    <source>
        <dbReference type="ARBA" id="ARBA00022692"/>
    </source>
</evidence>
<feature type="transmembrane region" description="Helical" evidence="6">
    <location>
        <begin position="189"/>
        <end position="209"/>
    </location>
</feature>
<feature type="domain" description="EamA" evidence="7">
    <location>
        <begin position="17"/>
        <end position="151"/>
    </location>
</feature>
<evidence type="ECO:0000256" key="2">
    <source>
        <dbReference type="ARBA" id="ARBA00009853"/>
    </source>
</evidence>
<feature type="transmembrane region" description="Helical" evidence="6">
    <location>
        <begin position="55"/>
        <end position="75"/>
    </location>
</feature>
<evidence type="ECO:0000313" key="9">
    <source>
        <dbReference type="Proteomes" id="UP000678276"/>
    </source>
</evidence>
<feature type="transmembrane region" description="Helical" evidence="6">
    <location>
        <begin position="157"/>
        <end position="177"/>
    </location>
</feature>
<dbReference type="PANTHER" id="PTHR22911:SF6">
    <property type="entry name" value="SOLUTE CARRIER FAMILY 35 MEMBER G1"/>
    <property type="match status" value="1"/>
</dbReference>
<evidence type="ECO:0000256" key="4">
    <source>
        <dbReference type="ARBA" id="ARBA00022989"/>
    </source>
</evidence>
<evidence type="ECO:0000256" key="1">
    <source>
        <dbReference type="ARBA" id="ARBA00004141"/>
    </source>
</evidence>
<dbReference type="Proteomes" id="UP000678276">
    <property type="component" value="Unassembled WGS sequence"/>
</dbReference>
<feature type="transmembrane region" description="Helical" evidence="6">
    <location>
        <begin position="283"/>
        <end position="301"/>
    </location>
</feature>
<proteinExistence type="inferred from homology"/>
<protein>
    <submittedName>
        <fullName evidence="8">DMT family transporter</fullName>
    </submittedName>
</protein>
<feature type="transmembrane region" description="Helical" evidence="6">
    <location>
        <begin position="16"/>
        <end position="35"/>
    </location>
</feature>
<evidence type="ECO:0000259" key="7">
    <source>
        <dbReference type="Pfam" id="PF00892"/>
    </source>
</evidence>
<gene>
    <name evidence="8" type="ORF">J6595_07050</name>
</gene>
<evidence type="ECO:0000313" key="8">
    <source>
        <dbReference type="EMBL" id="MBP0615332.1"/>
    </source>
</evidence>
<dbReference type="EMBL" id="JAGJCF010000003">
    <property type="protein sequence ID" value="MBP0615332.1"/>
    <property type="molecule type" value="Genomic_DNA"/>
</dbReference>
<feature type="transmembrane region" description="Helical" evidence="6">
    <location>
        <begin position="229"/>
        <end position="250"/>
    </location>
</feature>
<keyword evidence="4 6" id="KW-1133">Transmembrane helix</keyword>
<dbReference type="SUPFAM" id="SSF103481">
    <property type="entry name" value="Multidrug resistance efflux transporter EmrE"/>
    <property type="match status" value="2"/>
</dbReference>